<evidence type="ECO:0000256" key="1">
    <source>
        <dbReference type="ARBA" id="ARBA00023002"/>
    </source>
</evidence>
<dbReference type="GO" id="GO:0016491">
    <property type="term" value="F:oxidoreductase activity"/>
    <property type="evidence" value="ECO:0007669"/>
    <property type="project" value="UniProtKB-KW"/>
</dbReference>
<dbReference type="GO" id="GO:0000166">
    <property type="term" value="F:nucleotide binding"/>
    <property type="evidence" value="ECO:0007669"/>
    <property type="project" value="InterPro"/>
</dbReference>
<dbReference type="PANTHER" id="PTHR43818">
    <property type="entry name" value="BCDNA.GH03377"/>
    <property type="match status" value="1"/>
</dbReference>
<comment type="caution">
    <text evidence="5">The sequence shown here is derived from an EMBL/GenBank/DDBJ whole genome shotgun (WGS) entry which is preliminary data.</text>
</comment>
<dbReference type="SUPFAM" id="SSF55347">
    <property type="entry name" value="Glyceraldehyde-3-phosphate dehydrogenase-like, C-terminal domain"/>
    <property type="match status" value="1"/>
</dbReference>
<accession>A0A7W7RHU7</accession>
<dbReference type="InterPro" id="IPR055170">
    <property type="entry name" value="GFO_IDH_MocA-like_dom"/>
</dbReference>
<dbReference type="Pfam" id="PF22725">
    <property type="entry name" value="GFO_IDH_MocA_C3"/>
    <property type="match status" value="1"/>
</dbReference>
<keyword evidence="6" id="KW-1185">Reference proteome</keyword>
<dbReference type="Proteomes" id="UP000523007">
    <property type="component" value="Unassembled WGS sequence"/>
</dbReference>
<proteinExistence type="predicted"/>
<gene>
    <name evidence="5" type="ORF">F4561_002987</name>
</gene>
<dbReference type="AlphaFoldDB" id="A0A7W7RHU7"/>
<name>A0A7W7RHU7_9ACTN</name>
<evidence type="ECO:0000313" key="5">
    <source>
        <dbReference type="EMBL" id="MBB4932167.1"/>
    </source>
</evidence>
<dbReference type="RefSeq" id="WP_184579429.1">
    <property type="nucleotide sequence ID" value="NZ_JACHJT010000001.1"/>
</dbReference>
<feature type="compositionally biased region" description="Basic and acidic residues" evidence="2">
    <location>
        <begin position="396"/>
        <end position="407"/>
    </location>
</feature>
<evidence type="ECO:0000313" key="6">
    <source>
        <dbReference type="Proteomes" id="UP000523007"/>
    </source>
</evidence>
<dbReference type="PANTHER" id="PTHR43818:SF11">
    <property type="entry name" value="BCDNA.GH03377"/>
    <property type="match status" value="1"/>
</dbReference>
<keyword evidence="1" id="KW-0560">Oxidoreductase</keyword>
<feature type="domain" description="GFO/IDH/MocA-like oxidoreductase" evidence="4">
    <location>
        <begin position="139"/>
        <end position="267"/>
    </location>
</feature>
<feature type="region of interest" description="Disordered" evidence="2">
    <location>
        <begin position="389"/>
        <end position="414"/>
    </location>
</feature>
<dbReference type="Gene3D" id="3.30.360.10">
    <property type="entry name" value="Dihydrodipicolinate Reductase, domain 2"/>
    <property type="match status" value="1"/>
</dbReference>
<dbReference type="Pfam" id="PF14100">
    <property type="entry name" value="DUF6807"/>
    <property type="match status" value="1"/>
</dbReference>
<evidence type="ECO:0000259" key="4">
    <source>
        <dbReference type="Pfam" id="PF22725"/>
    </source>
</evidence>
<dbReference type="InterPro" id="IPR036291">
    <property type="entry name" value="NAD(P)-bd_dom_sf"/>
</dbReference>
<feature type="domain" description="Gfo/Idh/MocA-like oxidoreductase N-terminal" evidence="3">
    <location>
        <begin position="6"/>
        <end position="129"/>
    </location>
</feature>
<dbReference type="SUPFAM" id="SSF51735">
    <property type="entry name" value="NAD(P)-binding Rossmann-fold domains"/>
    <property type="match status" value="1"/>
</dbReference>
<protein>
    <submittedName>
        <fullName evidence="5">Putative dehydrogenase</fullName>
    </submittedName>
</protein>
<dbReference type="EMBL" id="JACHJT010000001">
    <property type="protein sequence ID" value="MBB4932167.1"/>
    <property type="molecule type" value="Genomic_DNA"/>
</dbReference>
<evidence type="ECO:0000256" key="2">
    <source>
        <dbReference type="SAM" id="MobiDB-lite"/>
    </source>
</evidence>
<reference evidence="5 6" key="1">
    <citation type="submission" date="2020-08" db="EMBL/GenBank/DDBJ databases">
        <title>Sequencing the genomes of 1000 actinobacteria strains.</title>
        <authorList>
            <person name="Klenk H.-P."/>
        </authorList>
    </citation>
    <scope>NUCLEOTIDE SEQUENCE [LARGE SCALE GENOMIC DNA]</scope>
    <source>
        <strain evidence="5 6">DSM 102030</strain>
    </source>
</reference>
<dbReference type="InterPro" id="IPR000683">
    <property type="entry name" value="Gfo/Idh/MocA-like_OxRdtase_N"/>
</dbReference>
<dbReference type="Pfam" id="PF01408">
    <property type="entry name" value="GFO_IDH_MocA"/>
    <property type="match status" value="1"/>
</dbReference>
<evidence type="ECO:0000259" key="3">
    <source>
        <dbReference type="Pfam" id="PF01408"/>
    </source>
</evidence>
<dbReference type="InterPro" id="IPR029475">
    <property type="entry name" value="DUF6807"/>
</dbReference>
<dbReference type="Gene3D" id="3.40.50.720">
    <property type="entry name" value="NAD(P)-binding Rossmann-like Domain"/>
    <property type="match status" value="1"/>
</dbReference>
<dbReference type="InterPro" id="IPR050463">
    <property type="entry name" value="Gfo/Idh/MocA_oxidrdct_glycsds"/>
</dbReference>
<organism evidence="5 6">
    <name type="scientific">Lipingzhangella halophila</name>
    <dbReference type="NCBI Taxonomy" id="1783352"/>
    <lineage>
        <taxon>Bacteria</taxon>
        <taxon>Bacillati</taxon>
        <taxon>Actinomycetota</taxon>
        <taxon>Actinomycetes</taxon>
        <taxon>Streptosporangiales</taxon>
        <taxon>Nocardiopsidaceae</taxon>
        <taxon>Lipingzhangella</taxon>
    </lineage>
</organism>
<sequence>MNEVTVALAGIHGHGRSHLARLLRLSESETGHRPVRLVGVCDRVPPTTPLVTPKGEVAYDSDLGALLERTGAEVTLLATPIHTHVPLARTALGYGAHLLVEKPPTASLAEFEELRAAVREQGAACQVGFQSLGSAAIPAARALVARGAIGEVQGVSGAGTWVRTSAYFERADWAGRRRLDGHDVVDGALTNPFAHAVATALAVAEAGHAPATGIELELFRAHDIESDDTACLRLRTAAGVPVTIAVTLCAATSTRPEVTVHGSAGTLTLAYKDDTLTLRQVGRAPVTTEHSSTDLLENLTAHLRSGEPLLCPLESVTGVMSVVEAVRRAPAPRPIPAAHQRVVADSDGVRRIVTGVDTAVAQSAARLALFSEVGAPWAARRALRHPERAAGPALADHNDGSDLDTRLSPRPYLHPVRTRSGTVVSEVLPADHPHHLGVGLAIAAVSGVNFWGGRTFVRGRGPALLADHGRQDHIAWLRDEGGALAEELTWLSPGGRELLHEERVWAAHDVGTETWALELGTRLRNTSGAELVIDSPATKGRPGAGYGGFFWRAPAAAAAPRCFGPGADTEQDLHGSTAGWLAMASACGRWTLCFHQPGPERDPWFLRAAEYPGVGTALAWERPLRVAAGDELRRTLVVLVCDGAPGAETLAGLIERVGGLRAGPRAASS</sequence>